<dbReference type="GO" id="GO:0046464">
    <property type="term" value="P:acylglycerol catabolic process"/>
    <property type="evidence" value="ECO:0007669"/>
    <property type="project" value="TreeGrafter"/>
</dbReference>
<organism evidence="2 3">
    <name type="scientific">Caenispirillum salinarum AK4</name>
    <dbReference type="NCBI Taxonomy" id="1238182"/>
    <lineage>
        <taxon>Bacteria</taxon>
        <taxon>Pseudomonadati</taxon>
        <taxon>Pseudomonadota</taxon>
        <taxon>Alphaproteobacteria</taxon>
        <taxon>Rhodospirillales</taxon>
        <taxon>Novispirillaceae</taxon>
        <taxon>Caenispirillum</taxon>
    </lineage>
</organism>
<reference evidence="2 3" key="1">
    <citation type="journal article" date="2013" name="Genome Announc.">
        <title>Draft Genome Sequence of an Alphaproteobacterium, Caenispirillum salinarum AK4(T), Isolated from a Solar Saltern.</title>
        <authorList>
            <person name="Khatri I."/>
            <person name="Singh A."/>
            <person name="Korpole S."/>
            <person name="Pinnaka A.K."/>
            <person name="Subramanian S."/>
        </authorList>
    </citation>
    <scope>NUCLEOTIDE SEQUENCE [LARGE SCALE GENOMIC DNA]</scope>
    <source>
        <strain evidence="2 3">AK4</strain>
    </source>
</reference>
<dbReference type="Gene3D" id="3.40.50.1820">
    <property type="entry name" value="alpha/beta hydrolase"/>
    <property type="match status" value="1"/>
</dbReference>
<dbReference type="InterPro" id="IPR029058">
    <property type="entry name" value="AB_hydrolase_fold"/>
</dbReference>
<dbReference type="InterPro" id="IPR000073">
    <property type="entry name" value="AB_hydrolase_1"/>
</dbReference>
<dbReference type="PANTHER" id="PTHR43798:SF33">
    <property type="entry name" value="HYDROLASE, PUTATIVE (AFU_ORTHOLOGUE AFUA_2G14860)-RELATED"/>
    <property type="match status" value="1"/>
</dbReference>
<gene>
    <name evidence="2" type="ORF">C882_2153</name>
</gene>
<dbReference type="GO" id="GO:0047372">
    <property type="term" value="F:monoacylglycerol lipase activity"/>
    <property type="evidence" value="ECO:0007669"/>
    <property type="project" value="TreeGrafter"/>
</dbReference>
<evidence type="ECO:0000313" key="3">
    <source>
        <dbReference type="Proteomes" id="UP000009881"/>
    </source>
</evidence>
<dbReference type="GO" id="GO:0016020">
    <property type="term" value="C:membrane"/>
    <property type="evidence" value="ECO:0007669"/>
    <property type="project" value="TreeGrafter"/>
</dbReference>
<name>K9GQB0_9PROT</name>
<dbReference type="Pfam" id="PF12697">
    <property type="entry name" value="Abhydrolase_6"/>
    <property type="match status" value="1"/>
</dbReference>
<feature type="domain" description="AB hydrolase-1" evidence="1">
    <location>
        <begin position="33"/>
        <end position="274"/>
    </location>
</feature>
<comment type="caution">
    <text evidence="2">The sequence shown here is derived from an EMBL/GenBank/DDBJ whole genome shotgun (WGS) entry which is preliminary data.</text>
</comment>
<sequence length="285" mass="30290">MSSLETWYRAGETMPWRGHRIFLRRAQGAGPPLLLIHGVPGGGWVWHRVWPALAERFSPVALDLIGFGFSDKPPGFRYDLNAYADLCEAVMAEAGAGGGKVLVLAHDHGDAVAAELLARGRVAGAVFLNGGVVPGADRPPLMLRLMTGRLGRPLTRVLVKRPFQSRLAAMAGPAAPLSADDLEALWSLTVRGGGRRIMPSLMTYRADRLARRDRLTAALRDAAVPLHLVLGAEDPLDAGALRAAWQEARPGAPVTDLPGIGHFPPLEAPDAVTAAVDALAEAVRA</sequence>
<dbReference type="PANTHER" id="PTHR43798">
    <property type="entry name" value="MONOACYLGLYCEROL LIPASE"/>
    <property type="match status" value="1"/>
</dbReference>
<protein>
    <recommendedName>
        <fullName evidence="1">AB hydrolase-1 domain-containing protein</fullName>
    </recommendedName>
</protein>
<dbReference type="InterPro" id="IPR050266">
    <property type="entry name" value="AB_hydrolase_sf"/>
</dbReference>
<dbReference type="STRING" id="1238182.C882_2153"/>
<evidence type="ECO:0000313" key="2">
    <source>
        <dbReference type="EMBL" id="EKV26929.1"/>
    </source>
</evidence>
<dbReference type="EMBL" id="ANHY01000022">
    <property type="protein sequence ID" value="EKV26929.1"/>
    <property type="molecule type" value="Genomic_DNA"/>
</dbReference>
<dbReference type="OrthoDB" id="9812774at2"/>
<dbReference type="Proteomes" id="UP000009881">
    <property type="component" value="Unassembled WGS sequence"/>
</dbReference>
<keyword evidence="3" id="KW-1185">Reference proteome</keyword>
<dbReference type="SUPFAM" id="SSF53474">
    <property type="entry name" value="alpha/beta-Hydrolases"/>
    <property type="match status" value="1"/>
</dbReference>
<proteinExistence type="predicted"/>
<dbReference type="AlphaFoldDB" id="K9GQB0"/>
<dbReference type="RefSeq" id="WP_009542548.1">
    <property type="nucleotide sequence ID" value="NZ_ANHY01000022.1"/>
</dbReference>
<evidence type="ECO:0000259" key="1">
    <source>
        <dbReference type="Pfam" id="PF12697"/>
    </source>
</evidence>
<accession>K9GQB0</accession>
<dbReference type="eggNOG" id="COG0596">
    <property type="taxonomic scope" value="Bacteria"/>
</dbReference>